<dbReference type="GO" id="GO:0006241">
    <property type="term" value="P:CTP biosynthetic process"/>
    <property type="evidence" value="ECO:0007669"/>
    <property type="project" value="UniProtKB-UniRule"/>
</dbReference>
<keyword evidence="11" id="KW-0479">Metal-binding</keyword>
<dbReference type="GO" id="GO:0005524">
    <property type="term" value="F:ATP binding"/>
    <property type="evidence" value="ECO:0007669"/>
    <property type="project" value="UniProtKB-UniRule"/>
</dbReference>
<protein>
    <recommendedName>
        <fullName evidence="11 14">Nucleoside diphosphate kinase</fullName>
        <shortName evidence="11">NDK</shortName>
        <shortName evidence="11">NDP kinase</shortName>
        <ecNumber evidence="11 14">2.7.4.6</ecNumber>
    </recommendedName>
    <alternativeName>
        <fullName evidence="11">Nucleoside-2-P kinase</fullName>
    </alternativeName>
</protein>
<keyword evidence="11" id="KW-0963">Cytoplasm</keyword>
<dbReference type="PANTHER" id="PTHR11349">
    <property type="entry name" value="NUCLEOSIDE DIPHOSPHATE KINASE"/>
    <property type="match status" value="1"/>
</dbReference>
<evidence type="ECO:0000313" key="20">
    <source>
        <dbReference type="Proteomes" id="UP000572988"/>
    </source>
</evidence>
<dbReference type="PRINTS" id="PR01243">
    <property type="entry name" value="NUCDPKINASE"/>
</dbReference>
<comment type="subcellular location">
    <subcellularLocation>
        <location evidence="11">Cytoplasm</location>
    </subcellularLocation>
</comment>
<dbReference type="RefSeq" id="WP_016425108.1">
    <property type="nucleotide sequence ID" value="NZ_CABKRV010000001.1"/>
</dbReference>
<dbReference type="HAMAP" id="MF_00451">
    <property type="entry name" value="NDP_kinase"/>
    <property type="match status" value="1"/>
</dbReference>
<feature type="binding site" evidence="11 12">
    <location>
        <position position="91"/>
    </location>
    <ligand>
        <name>ATP</name>
        <dbReference type="ChEBI" id="CHEBI:30616"/>
    </ligand>
</feature>
<gene>
    <name evidence="18" type="primary">ndk_1</name>
    <name evidence="11" type="synonym">ndk</name>
    <name evidence="17" type="ORF">C1O36_03985</name>
    <name evidence="18" type="ORF">NCTC12218_01390</name>
</gene>
<dbReference type="InterPro" id="IPR036850">
    <property type="entry name" value="NDK-like_dom_sf"/>
</dbReference>
<keyword evidence="6 11" id="KW-0418">Kinase</keyword>
<dbReference type="EC" id="2.7.4.6" evidence="11 14"/>
<reference evidence="16 19" key="3">
    <citation type="submission" date="2020-11" db="EMBL/GenBank/DDBJ databases">
        <authorList>
            <consortium name="Pathogen Informatics"/>
        </authorList>
    </citation>
    <scope>NUCLEOTIDE SEQUENCE [LARGE SCALE GENOMIC DNA]</scope>
    <source>
        <strain evidence="16 19">NCTC12218</strain>
    </source>
</reference>
<comment type="catalytic activity">
    <reaction evidence="10">
        <text>dZDP + ATP = dZTP + ADP</text>
        <dbReference type="Rhea" id="RHEA:67644"/>
        <dbReference type="ChEBI" id="CHEBI:30616"/>
        <dbReference type="ChEBI" id="CHEBI:172929"/>
        <dbReference type="ChEBI" id="CHEBI:172931"/>
        <dbReference type="ChEBI" id="CHEBI:456216"/>
    </reaction>
</comment>
<feature type="binding site" evidence="11 12">
    <location>
        <position position="102"/>
    </location>
    <ligand>
        <name>ATP</name>
        <dbReference type="ChEBI" id="CHEBI:30616"/>
    </ligand>
</feature>
<evidence type="ECO:0000256" key="1">
    <source>
        <dbReference type="ARBA" id="ARBA00001946"/>
    </source>
</evidence>
<keyword evidence="5 11" id="KW-0547">Nucleotide-binding</keyword>
<dbReference type="SMART" id="SM00562">
    <property type="entry name" value="NDK"/>
    <property type="match status" value="1"/>
</dbReference>
<keyword evidence="7 11" id="KW-0067">ATP-binding</keyword>
<evidence type="ECO:0000313" key="19">
    <source>
        <dbReference type="Proteomes" id="UP000264146"/>
    </source>
</evidence>
<feature type="domain" description="Nucleoside diphosphate kinase-like" evidence="15">
    <location>
        <begin position="1"/>
        <end position="138"/>
    </location>
</feature>
<dbReference type="STRING" id="1295.RN70_06570"/>
<comment type="function">
    <text evidence="9">(Microbial infection) Catalyzes the phosphorylation of dZDP to dZTP, when the bacterium is infected by a phage that produces the substrate for the synthesis of dZTP (2- amino-2'-deoxyadenosine 5'-triphosphate), which is then used by the phage as a DNA polymerase substrate.</text>
</comment>
<dbReference type="EMBL" id="UHEF01000001">
    <property type="protein sequence ID" value="SUM88879.1"/>
    <property type="molecule type" value="Genomic_DNA"/>
</dbReference>
<comment type="catalytic activity">
    <reaction evidence="11 14">
        <text>a 2'-deoxyribonucleoside 5'-diphosphate + ATP = a 2'-deoxyribonucleoside 5'-triphosphate + ADP</text>
        <dbReference type="Rhea" id="RHEA:44640"/>
        <dbReference type="ChEBI" id="CHEBI:30616"/>
        <dbReference type="ChEBI" id="CHEBI:61560"/>
        <dbReference type="ChEBI" id="CHEBI:73316"/>
        <dbReference type="ChEBI" id="CHEBI:456216"/>
        <dbReference type="EC" id="2.7.4.6"/>
    </reaction>
</comment>
<evidence type="ECO:0000256" key="8">
    <source>
        <dbReference type="ARBA" id="ARBA00023080"/>
    </source>
</evidence>
<dbReference type="SUPFAM" id="SSF54919">
    <property type="entry name" value="Nucleoside diphosphate kinase, NDK"/>
    <property type="match status" value="1"/>
</dbReference>
<proteinExistence type="inferred from homology"/>
<feature type="binding site" evidence="11 12">
    <location>
        <position position="57"/>
    </location>
    <ligand>
        <name>ATP</name>
        <dbReference type="ChEBI" id="CHEBI:30616"/>
    </ligand>
</feature>
<evidence type="ECO:0000256" key="7">
    <source>
        <dbReference type="ARBA" id="ARBA00022840"/>
    </source>
</evidence>
<dbReference type="NCBIfam" id="NF001908">
    <property type="entry name" value="PRK00668.1"/>
    <property type="match status" value="1"/>
</dbReference>
<evidence type="ECO:0000256" key="2">
    <source>
        <dbReference type="ARBA" id="ARBA00008142"/>
    </source>
</evidence>
<dbReference type="KEGG" id="sscz:RN70_06570"/>
<dbReference type="GO" id="GO:0006183">
    <property type="term" value="P:GTP biosynthetic process"/>
    <property type="evidence" value="ECO:0007669"/>
    <property type="project" value="UniProtKB-UniRule"/>
</dbReference>
<keyword evidence="3 11" id="KW-0597">Phosphoprotein</keyword>
<evidence type="ECO:0000256" key="11">
    <source>
        <dbReference type="HAMAP-Rule" id="MF_00451"/>
    </source>
</evidence>
<evidence type="ECO:0000256" key="4">
    <source>
        <dbReference type="ARBA" id="ARBA00022679"/>
    </source>
</evidence>
<comment type="subunit">
    <text evidence="11">Homotetramer.</text>
</comment>
<evidence type="ECO:0000256" key="13">
    <source>
        <dbReference type="RuleBase" id="RU004011"/>
    </source>
</evidence>
<evidence type="ECO:0000256" key="10">
    <source>
        <dbReference type="ARBA" id="ARBA00047945"/>
    </source>
</evidence>
<comment type="catalytic activity">
    <reaction evidence="11">
        <text>a ribonucleoside 5'-diphosphate + ATP = a ribonucleoside 5'-triphosphate + ADP</text>
        <dbReference type="Rhea" id="RHEA:18113"/>
        <dbReference type="ChEBI" id="CHEBI:30616"/>
        <dbReference type="ChEBI" id="CHEBI:57930"/>
        <dbReference type="ChEBI" id="CHEBI:61557"/>
        <dbReference type="ChEBI" id="CHEBI:456216"/>
        <dbReference type="EC" id="2.7.4.6"/>
    </reaction>
</comment>
<dbReference type="Gene3D" id="3.30.70.141">
    <property type="entry name" value="Nucleoside diphosphate kinase-like domain"/>
    <property type="match status" value="1"/>
</dbReference>
<dbReference type="GO" id="GO:0006228">
    <property type="term" value="P:UTP biosynthetic process"/>
    <property type="evidence" value="ECO:0007669"/>
    <property type="project" value="UniProtKB-UniRule"/>
</dbReference>
<evidence type="ECO:0000256" key="9">
    <source>
        <dbReference type="ARBA" id="ARBA00024802"/>
    </source>
</evidence>
<evidence type="ECO:0000256" key="6">
    <source>
        <dbReference type="ARBA" id="ARBA00022777"/>
    </source>
</evidence>
<reference evidence="18" key="2">
    <citation type="submission" date="2018-06" db="EMBL/GenBank/DDBJ databases">
        <authorList>
            <consortium name="Pathogen Informatics"/>
            <person name="Doyle S."/>
        </authorList>
    </citation>
    <scope>NUCLEOTIDE SEQUENCE [LARGE SCALE GENOMIC DNA]</scope>
    <source>
        <strain evidence="18">NCTC12218</strain>
    </source>
</reference>
<dbReference type="InterPro" id="IPR023005">
    <property type="entry name" value="Nucleoside_diP_kinase_AS"/>
</dbReference>
<dbReference type="InterPro" id="IPR034907">
    <property type="entry name" value="NDK-like_dom"/>
</dbReference>
<evidence type="ECO:0000259" key="15">
    <source>
        <dbReference type="SMART" id="SM00562"/>
    </source>
</evidence>
<comment type="function">
    <text evidence="11">Major role in the synthesis of nucleoside triphosphates other than ATP. The ATP gamma phosphate is transferred to the NDP beta phosphate via a ping-pong mechanism, using a phosphorylated active-site intermediate.</text>
</comment>
<dbReference type="PROSITE" id="PS51374">
    <property type="entry name" value="NDPK_LIKE"/>
    <property type="match status" value="1"/>
</dbReference>
<evidence type="ECO:0000313" key="17">
    <source>
        <dbReference type="EMBL" id="NHA33690.1"/>
    </source>
</evidence>
<dbReference type="KEGG" id="ssch:LH95_06395"/>
<accession>A0A0K1A7F7</accession>
<dbReference type="Proteomes" id="UP000264146">
    <property type="component" value="Chromosome"/>
</dbReference>
<dbReference type="OrthoDB" id="9801161at2"/>
<evidence type="ECO:0000256" key="14">
    <source>
        <dbReference type="RuleBase" id="RU004013"/>
    </source>
</evidence>
<sequence length="150" mass="16461">MEKSFVMIKPDAVQRKLIGEIVQRIEQKGLKLVGAKLMTVSKSLAETHYQEHEGKPFYSSLVSFITSAPVFAMVVEGENAVAVARHIIGSTNPSEATPGSIRGDLGLTVGRNVIHGSDSVASAEREIALWFNEEEISTYHTPDETWLYEG</sequence>
<feature type="binding site" evidence="11 12">
    <location>
        <position position="9"/>
    </location>
    <ligand>
        <name>ATP</name>
        <dbReference type="ChEBI" id="CHEBI:30616"/>
    </ligand>
</feature>
<evidence type="ECO:0000313" key="16">
    <source>
        <dbReference type="EMBL" id="CAD7359731.1"/>
    </source>
</evidence>
<dbReference type="GO" id="GO:0046872">
    <property type="term" value="F:metal ion binding"/>
    <property type="evidence" value="ECO:0007669"/>
    <property type="project" value="UniProtKB-KW"/>
</dbReference>
<keyword evidence="20" id="KW-1185">Reference proteome</keyword>
<dbReference type="GO" id="GO:0005737">
    <property type="term" value="C:cytoplasm"/>
    <property type="evidence" value="ECO:0007669"/>
    <property type="project" value="UniProtKB-SubCell"/>
</dbReference>
<dbReference type="EMBL" id="LR962863">
    <property type="protein sequence ID" value="CAD7359731.1"/>
    <property type="molecule type" value="Genomic_DNA"/>
</dbReference>
<dbReference type="InterPro" id="IPR001564">
    <property type="entry name" value="Nucleoside_diP_kinase"/>
</dbReference>
<comment type="similarity">
    <text evidence="2 11 12 13">Belongs to the NDK family.</text>
</comment>
<feature type="active site" description="Pros-phosphohistidine intermediate" evidence="11 12">
    <location>
        <position position="115"/>
    </location>
</feature>
<feature type="binding site" evidence="11 12">
    <location>
        <position position="85"/>
    </location>
    <ligand>
        <name>ATP</name>
        <dbReference type="ChEBI" id="CHEBI:30616"/>
    </ligand>
</feature>
<evidence type="ECO:0000313" key="18">
    <source>
        <dbReference type="EMBL" id="SUM88879.1"/>
    </source>
</evidence>
<dbReference type="FunFam" id="3.30.70.141:FF:000002">
    <property type="entry name" value="Nucleoside diphosphate kinase"/>
    <property type="match status" value="1"/>
</dbReference>
<dbReference type="GeneID" id="93790079"/>
<evidence type="ECO:0000256" key="12">
    <source>
        <dbReference type="PROSITE-ProRule" id="PRU00706"/>
    </source>
</evidence>
<name>A0A0K1A7F7_STASC</name>
<organism evidence="18">
    <name type="scientific">Staphylococcus schleiferi</name>
    <dbReference type="NCBI Taxonomy" id="1295"/>
    <lineage>
        <taxon>Bacteria</taxon>
        <taxon>Bacillati</taxon>
        <taxon>Bacillota</taxon>
        <taxon>Bacilli</taxon>
        <taxon>Bacillales</taxon>
        <taxon>Staphylococcaceae</taxon>
        <taxon>Staphylococcus</taxon>
    </lineage>
</organism>
<keyword evidence="4 11" id="KW-0808">Transferase</keyword>
<dbReference type="GO" id="GO:0004550">
    <property type="term" value="F:nucleoside diphosphate kinase activity"/>
    <property type="evidence" value="ECO:0007669"/>
    <property type="project" value="UniProtKB-UniRule"/>
</dbReference>
<feature type="binding site" evidence="11 12">
    <location>
        <position position="112"/>
    </location>
    <ligand>
        <name>ATP</name>
        <dbReference type="ChEBI" id="CHEBI:30616"/>
    </ligand>
</feature>
<dbReference type="PROSITE" id="PS00469">
    <property type="entry name" value="NDPK"/>
    <property type="match status" value="1"/>
</dbReference>
<evidence type="ECO:0000256" key="5">
    <source>
        <dbReference type="ARBA" id="ARBA00022741"/>
    </source>
</evidence>
<comment type="cofactor">
    <cofactor evidence="1 11">
        <name>Mg(2+)</name>
        <dbReference type="ChEBI" id="CHEBI:18420"/>
    </cofactor>
</comment>
<evidence type="ECO:0000256" key="3">
    <source>
        <dbReference type="ARBA" id="ARBA00022553"/>
    </source>
</evidence>
<dbReference type="Proteomes" id="UP000572988">
    <property type="component" value="Unassembled WGS sequence"/>
</dbReference>
<reference evidence="17 20" key="1">
    <citation type="submission" date="2018-01" db="EMBL/GenBank/DDBJ databases">
        <title>Complete genome sequence of Staphylococcus Scheliferi isolated from human.</title>
        <authorList>
            <person name="Abouelkhair M.A."/>
            <person name="Bemis D.A."/>
            <person name="Kania S.A."/>
        </authorList>
    </citation>
    <scope>NUCLEOTIDE SEQUENCE [LARGE SCALE GENOMIC DNA]</scope>
    <source>
        <strain evidence="17 20">ATCC 43808</strain>
    </source>
</reference>
<keyword evidence="11" id="KW-0460">Magnesium</keyword>
<dbReference type="EMBL" id="POVK01000009">
    <property type="protein sequence ID" value="NHA33690.1"/>
    <property type="molecule type" value="Genomic_DNA"/>
</dbReference>
<keyword evidence="8 11" id="KW-0546">Nucleotide metabolism</keyword>
<dbReference type="AlphaFoldDB" id="A0A0K1A7F7"/>
<dbReference type="CDD" id="cd04413">
    <property type="entry name" value="NDPk_I"/>
    <property type="match status" value="1"/>
</dbReference>
<dbReference type="Pfam" id="PF00334">
    <property type="entry name" value="NDK"/>
    <property type="match status" value="1"/>
</dbReference>